<organism evidence="1 2">
    <name type="scientific">Methyloradius palustris</name>
    <dbReference type="NCBI Taxonomy" id="2778876"/>
    <lineage>
        <taxon>Bacteria</taxon>
        <taxon>Pseudomonadati</taxon>
        <taxon>Pseudomonadota</taxon>
        <taxon>Betaproteobacteria</taxon>
        <taxon>Nitrosomonadales</taxon>
        <taxon>Methylophilaceae</taxon>
        <taxon>Methyloradius</taxon>
    </lineage>
</organism>
<proteinExistence type="predicted"/>
<sequence length="211" mass="22885">MSLSLSGCIGGPIAQQIASSLASSVASQATSDAYDAQLIKEAQADRDREMNSRQPDKYWAAFITAGFNKVEPVQEAVPDSIKTQFAETAPRTNKIQGNQLAEVELWNLLIGDEKQDVLQKARMLGATNLPPQDEWASWQLGTGAINGDNKQQIVFLIPPSFGRLRSGERTVVEIAGAGELSIARYQISNPSNQRLVTSHSNNPVVASQAYK</sequence>
<keyword evidence="2" id="KW-1185">Reference proteome</keyword>
<dbReference type="AlphaFoldDB" id="A0A8D5G2I6"/>
<dbReference type="EMBL" id="AP024110">
    <property type="protein sequence ID" value="BCM24863.1"/>
    <property type="molecule type" value="Genomic_DNA"/>
</dbReference>
<gene>
    <name evidence="1" type="ORF">ZMTM_11220</name>
</gene>
<name>A0A8D5G2I6_9PROT</name>
<reference evidence="1" key="1">
    <citation type="journal article" date="2021" name="Arch. Microbiol.">
        <title>Methyloradius palustris gen. nov., sp. nov., a methanol-oxidizing bacterium isolated from snow.</title>
        <authorList>
            <person name="Miyadera T."/>
            <person name="Kojima H."/>
            <person name="Fukui M."/>
        </authorList>
    </citation>
    <scope>NUCLEOTIDE SEQUENCE</scope>
    <source>
        <strain evidence="1">Zm11</strain>
    </source>
</reference>
<evidence type="ECO:0000313" key="2">
    <source>
        <dbReference type="Proteomes" id="UP000826722"/>
    </source>
</evidence>
<dbReference type="RefSeq" id="WP_221765352.1">
    <property type="nucleotide sequence ID" value="NZ_AP024110.1"/>
</dbReference>
<evidence type="ECO:0000313" key="1">
    <source>
        <dbReference type="EMBL" id="BCM24863.1"/>
    </source>
</evidence>
<protein>
    <submittedName>
        <fullName evidence="1">Uncharacterized protein</fullName>
    </submittedName>
</protein>
<dbReference type="KEGG" id="mpau:ZMTM_11220"/>
<dbReference type="Proteomes" id="UP000826722">
    <property type="component" value="Chromosome"/>
</dbReference>
<accession>A0A8D5G2I6</accession>